<keyword evidence="1 2" id="KW-0732">Signal</keyword>
<dbReference type="PANTHER" id="PTHR39160">
    <property type="entry name" value="CELL WALL-BINDING PROTEIN YOCH"/>
    <property type="match status" value="1"/>
</dbReference>
<evidence type="ECO:0000256" key="1">
    <source>
        <dbReference type="ARBA" id="ARBA00022729"/>
    </source>
</evidence>
<dbReference type="GO" id="GO:0004553">
    <property type="term" value="F:hydrolase activity, hydrolyzing O-glycosyl compounds"/>
    <property type="evidence" value="ECO:0007669"/>
    <property type="project" value="InterPro"/>
</dbReference>
<dbReference type="CDD" id="cd14667">
    <property type="entry name" value="3D_containing_proteins"/>
    <property type="match status" value="1"/>
</dbReference>
<dbReference type="AlphaFoldDB" id="A0A1C1A813"/>
<feature type="chain" id="PRO_5008650048" description="Copper amine oxidase-like N-terminal domain-containing protein" evidence="2">
    <location>
        <begin position="37"/>
        <end position="269"/>
    </location>
</feature>
<evidence type="ECO:0008006" key="7">
    <source>
        <dbReference type="Google" id="ProtNLM"/>
    </source>
</evidence>
<feature type="domain" description="3D" evidence="3">
    <location>
        <begin position="198"/>
        <end position="265"/>
    </location>
</feature>
<dbReference type="InterPro" id="IPR010611">
    <property type="entry name" value="3D_dom"/>
</dbReference>
<feature type="domain" description="Copper amine oxidase-like N-terminal" evidence="4">
    <location>
        <begin position="44"/>
        <end position="151"/>
    </location>
</feature>
<gene>
    <name evidence="5" type="ORF">A8709_08765</name>
</gene>
<comment type="caution">
    <text evidence="5">The sequence shown here is derived from an EMBL/GenBank/DDBJ whole genome shotgun (WGS) entry which is preliminary data.</text>
</comment>
<dbReference type="PANTHER" id="PTHR39160:SF4">
    <property type="entry name" value="RESUSCITATION-PROMOTING FACTOR RPFB"/>
    <property type="match status" value="1"/>
</dbReference>
<dbReference type="EMBL" id="LYPC01000010">
    <property type="protein sequence ID" value="OCT16743.1"/>
    <property type="molecule type" value="Genomic_DNA"/>
</dbReference>
<evidence type="ECO:0000256" key="2">
    <source>
        <dbReference type="SAM" id="SignalP"/>
    </source>
</evidence>
<name>A0A1C1A813_9BACL</name>
<evidence type="ECO:0000259" key="3">
    <source>
        <dbReference type="Pfam" id="PF06725"/>
    </source>
</evidence>
<reference evidence="6" key="1">
    <citation type="submission" date="2016-05" db="EMBL/GenBank/DDBJ databases">
        <title>Paenibacillus oryzae. sp. nov., isolated from the rice root.</title>
        <authorList>
            <person name="Zhang J."/>
            <person name="Zhang X."/>
        </authorList>
    </citation>
    <scope>NUCLEOTIDE SEQUENCE [LARGE SCALE GENOMIC DNA]</scope>
    <source>
        <strain evidence="6">KCTC13222</strain>
    </source>
</reference>
<dbReference type="InterPro" id="IPR051933">
    <property type="entry name" value="Resuscitation_pf_RpfB"/>
</dbReference>
<evidence type="ECO:0000313" key="6">
    <source>
        <dbReference type="Proteomes" id="UP000093309"/>
    </source>
</evidence>
<dbReference type="GO" id="GO:0009254">
    <property type="term" value="P:peptidoglycan turnover"/>
    <property type="evidence" value="ECO:0007669"/>
    <property type="project" value="InterPro"/>
</dbReference>
<protein>
    <recommendedName>
        <fullName evidence="7">Copper amine oxidase-like N-terminal domain-containing protein</fullName>
    </recommendedName>
</protein>
<sequence length="269" mass="29134">MKEDYQLNKLTKGLTSLAVSLTVLAGGFLSPFSAHAAGMEVKVQVNDSLIHFPDAQPFLDGNHSTQVPLRFVTEKLGYTVDWQKQGNQIKVTLTNDQHTISLLSGQKEASIDNAPVQLDTASQYQNGRVYVPLRFLSTAAGIPVQWDASSNLAILNKDGQRHMPDYQVFESTAYSADPSENGGYGAIDYMGNPLAMGTVAVDPSVIPLGSKLYIEGYSFDGLPQGGMYVYATDTGGSIKGNRLDIFIPGSKKSLQSFGIQKIKVYNISN</sequence>
<dbReference type="InterPro" id="IPR036908">
    <property type="entry name" value="RlpA-like_sf"/>
</dbReference>
<dbReference type="Pfam" id="PF06725">
    <property type="entry name" value="3D"/>
    <property type="match status" value="1"/>
</dbReference>
<keyword evidence="6" id="KW-1185">Reference proteome</keyword>
<feature type="signal peptide" evidence="2">
    <location>
        <begin position="1"/>
        <end position="36"/>
    </location>
</feature>
<dbReference type="Gene3D" id="3.30.457.10">
    <property type="entry name" value="Copper amine oxidase-like, N-terminal domain"/>
    <property type="match status" value="1"/>
</dbReference>
<dbReference type="InterPro" id="IPR036582">
    <property type="entry name" value="Mao_N_sf"/>
</dbReference>
<dbReference type="InterPro" id="IPR012854">
    <property type="entry name" value="Cu_amine_oxidase-like_N"/>
</dbReference>
<dbReference type="Gene3D" id="2.40.40.10">
    <property type="entry name" value="RlpA-like domain"/>
    <property type="match status" value="1"/>
</dbReference>
<proteinExistence type="predicted"/>
<accession>A0A1C1A813</accession>
<dbReference type="STRING" id="512399.A8709_08765"/>
<dbReference type="OrthoDB" id="9798935at2"/>
<evidence type="ECO:0000259" key="4">
    <source>
        <dbReference type="Pfam" id="PF07833"/>
    </source>
</evidence>
<evidence type="ECO:0000313" key="5">
    <source>
        <dbReference type="EMBL" id="OCT16743.1"/>
    </source>
</evidence>
<organism evidence="5 6">
    <name type="scientific">Paenibacillus pectinilyticus</name>
    <dbReference type="NCBI Taxonomy" id="512399"/>
    <lineage>
        <taxon>Bacteria</taxon>
        <taxon>Bacillati</taxon>
        <taxon>Bacillota</taxon>
        <taxon>Bacilli</taxon>
        <taxon>Bacillales</taxon>
        <taxon>Paenibacillaceae</taxon>
        <taxon>Paenibacillus</taxon>
    </lineage>
</organism>
<dbReference type="Pfam" id="PF07833">
    <property type="entry name" value="Cu_amine_oxidN1"/>
    <property type="match status" value="1"/>
</dbReference>
<dbReference type="SUPFAM" id="SSF50685">
    <property type="entry name" value="Barwin-like endoglucanases"/>
    <property type="match status" value="1"/>
</dbReference>
<dbReference type="GO" id="GO:0019867">
    <property type="term" value="C:outer membrane"/>
    <property type="evidence" value="ECO:0007669"/>
    <property type="project" value="InterPro"/>
</dbReference>
<dbReference type="InterPro" id="IPR059180">
    <property type="entry name" value="3D_YorM"/>
</dbReference>
<dbReference type="SUPFAM" id="SSF55383">
    <property type="entry name" value="Copper amine oxidase, domain N"/>
    <property type="match status" value="1"/>
</dbReference>
<dbReference type="Proteomes" id="UP000093309">
    <property type="component" value="Unassembled WGS sequence"/>
</dbReference>